<proteinExistence type="predicted"/>
<protein>
    <submittedName>
        <fullName evidence="1">Uncharacterized protein</fullName>
    </submittedName>
</protein>
<dbReference type="AlphaFoldDB" id="A0A5C4T9D9"/>
<reference evidence="1 2" key="1">
    <citation type="submission" date="2019-05" db="EMBL/GenBank/DDBJ databases">
        <title>We sequenced the genome of Paenibacillus hemerocallicola KCTC 33185 for further insight into its adaptation and study the phylogeny of Paenibacillus.</title>
        <authorList>
            <person name="Narsing Rao M.P."/>
        </authorList>
    </citation>
    <scope>NUCLEOTIDE SEQUENCE [LARGE SCALE GENOMIC DNA]</scope>
    <source>
        <strain evidence="1 2">KCTC 33185</strain>
    </source>
</reference>
<sequence>MIDLDFEIKADQDRVELGATKEAGPLGIRVAESMRAENGGTIVNAFGSVGEGEGMLGATGAMVRLLWRSGGHNAWHRRLRLSGERRFPFPTYWQVRDFGLLGANNLYFSGGNVP</sequence>
<comment type="caution">
    <text evidence="1">The sequence shown here is derived from an EMBL/GenBank/DDBJ whole genome shotgun (WGS) entry which is preliminary data.</text>
</comment>
<dbReference type="Pfam" id="PF14100">
    <property type="entry name" value="DUF6807"/>
    <property type="match status" value="1"/>
</dbReference>
<accession>A0A5C4T9D9</accession>
<organism evidence="1 2">
    <name type="scientific">Paenibacillus hemerocallicola</name>
    <dbReference type="NCBI Taxonomy" id="1172614"/>
    <lineage>
        <taxon>Bacteria</taxon>
        <taxon>Bacillati</taxon>
        <taxon>Bacillota</taxon>
        <taxon>Bacilli</taxon>
        <taxon>Bacillales</taxon>
        <taxon>Paenibacillaceae</taxon>
        <taxon>Paenibacillus</taxon>
    </lineage>
</organism>
<dbReference type="InterPro" id="IPR029475">
    <property type="entry name" value="DUF6807"/>
</dbReference>
<dbReference type="Proteomes" id="UP000307943">
    <property type="component" value="Unassembled WGS sequence"/>
</dbReference>
<name>A0A5C4T9D9_9BACL</name>
<gene>
    <name evidence="1" type="ORF">FE784_14895</name>
</gene>
<evidence type="ECO:0000313" key="2">
    <source>
        <dbReference type="Proteomes" id="UP000307943"/>
    </source>
</evidence>
<dbReference type="OrthoDB" id="242279at2"/>
<evidence type="ECO:0000313" key="1">
    <source>
        <dbReference type="EMBL" id="TNJ65505.1"/>
    </source>
</evidence>
<dbReference type="EMBL" id="VDCQ01000018">
    <property type="protein sequence ID" value="TNJ65505.1"/>
    <property type="molecule type" value="Genomic_DNA"/>
</dbReference>
<keyword evidence="2" id="KW-1185">Reference proteome</keyword>